<reference evidence="5" key="1">
    <citation type="submission" date="2010-10" db="EMBL/GenBank/DDBJ databases">
        <title>The complete genome of Halanaerobium praevalens DSM 2228.</title>
        <authorList>
            <consortium name="US DOE Joint Genome Institute (JGI-PGF)"/>
            <person name="Lucas S."/>
            <person name="Copeland A."/>
            <person name="Lapidus A."/>
            <person name="Glavina del Rio T."/>
            <person name="Dalin E."/>
            <person name="Tice H."/>
            <person name="Bruce D."/>
            <person name="Goodwin L."/>
            <person name="Pitluck S."/>
            <person name="Kyrpides N."/>
            <person name="Mavromatis K."/>
            <person name="Ivanova N."/>
            <person name="Ovchinnikova G."/>
            <person name="Chertkov O."/>
            <person name="Detter J.C."/>
            <person name="Han C."/>
            <person name="Larimer F."/>
            <person name="Land M."/>
            <person name="Hauser L."/>
            <person name="Markowitz V."/>
            <person name="Cheng J.-F."/>
            <person name="Hugenholtz P."/>
            <person name="Woyke T."/>
            <person name="Wu D."/>
            <person name="Tindall B."/>
            <person name="Pomrenke H.G."/>
            <person name="Brambilla E."/>
            <person name="Klenk H.-P."/>
            <person name="Eisen J.A."/>
        </authorList>
    </citation>
    <scope>NUCLEOTIDE SEQUENCE [LARGE SCALE GENOMIC DNA]</scope>
    <source>
        <strain evidence="5">ATCC 33744 / DSM 2228 / GSL</strain>
    </source>
</reference>
<protein>
    <submittedName>
        <fullName evidence="4">Protein serine/threonine phosphatase</fullName>
    </submittedName>
</protein>
<feature type="coiled-coil region" evidence="2">
    <location>
        <begin position="22"/>
        <end position="56"/>
    </location>
</feature>
<dbReference type="HOGENOM" id="CLU_603781_0_0_9"/>
<keyword evidence="2" id="KW-0175">Coiled coil</keyword>
<dbReference type="PATRIC" id="fig|572479.3.peg.426"/>
<dbReference type="RefSeq" id="WP_014552607.1">
    <property type="nucleotide sequence ID" value="NC_017455.1"/>
</dbReference>
<organism evidence="4 5">
    <name type="scientific">Halanaerobium praevalens (strain ATCC 33744 / DSM 2228 / GSL)</name>
    <dbReference type="NCBI Taxonomy" id="572479"/>
    <lineage>
        <taxon>Bacteria</taxon>
        <taxon>Bacillati</taxon>
        <taxon>Bacillota</taxon>
        <taxon>Clostridia</taxon>
        <taxon>Halanaerobiales</taxon>
        <taxon>Halanaerobiaceae</taxon>
        <taxon>Halanaerobium</taxon>
    </lineage>
</organism>
<dbReference type="Proteomes" id="UP000006866">
    <property type="component" value="Chromosome"/>
</dbReference>
<name>E3DNV0_HALPG</name>
<proteinExistence type="predicted"/>
<keyword evidence="5" id="KW-1185">Reference proteome</keyword>
<sequence length="453" mass="52917">MKSVLFIFLAFFILIAFLIFKNLNYKNKVEKIEKNLAVKEKQLHKQAQKINSLELDIKTKLEKARNIHRRILPDQLVEPTNYLVVDYYQPAEYIGGDAYNFFKIEHELLAPFFEQYLLYFFDVSGHGIDSTLLAIFINEAIENYFKLRHNPGEKISTRELINYIDQQYQKEDFPDDYLVCLFIGVFDRKKNSLNYSCGGFQFPLYLSKPEAKLEKINIGGLPISSALGALTDSRAEKSIKIEANNTLILSTDGLLEENDGTENYNQRLERLLAGYSFLPAPFLKDLICLDFYCFTNGKTAADDITILFLERIAADLSIDFNLAESNFTKKRVEVLAFLKQYLDFDLEKIKLLKKLIKNTLQVEPFELKVKIIKKEEFIFLSLERLNKSKWSKNLIDLYPELISLTQLDLQNKINSKKNYIFQKDKIYITKNKMKTKLYFLVLKNNFIEKLSQI</sequence>
<accession>E3DNV0</accession>
<dbReference type="InterPro" id="IPR036457">
    <property type="entry name" value="PPM-type-like_dom_sf"/>
</dbReference>
<dbReference type="PANTHER" id="PTHR43156:SF2">
    <property type="entry name" value="STAGE II SPORULATION PROTEIN E"/>
    <property type="match status" value="1"/>
</dbReference>
<dbReference type="EMBL" id="CP002175">
    <property type="protein sequence ID" value="ADO76574.1"/>
    <property type="molecule type" value="Genomic_DNA"/>
</dbReference>
<dbReference type="Pfam" id="PF07228">
    <property type="entry name" value="SpoIIE"/>
    <property type="match status" value="1"/>
</dbReference>
<keyword evidence="1" id="KW-0378">Hydrolase</keyword>
<dbReference type="PANTHER" id="PTHR43156">
    <property type="entry name" value="STAGE II SPORULATION PROTEIN E-RELATED"/>
    <property type="match status" value="1"/>
</dbReference>
<dbReference type="eggNOG" id="COG2208">
    <property type="taxonomic scope" value="Bacteria"/>
</dbReference>
<evidence type="ECO:0000259" key="3">
    <source>
        <dbReference type="SMART" id="SM00331"/>
    </source>
</evidence>
<feature type="domain" description="PPM-type phosphatase" evidence="3">
    <location>
        <begin position="79"/>
        <end position="311"/>
    </location>
</feature>
<dbReference type="GO" id="GO:0016791">
    <property type="term" value="F:phosphatase activity"/>
    <property type="evidence" value="ECO:0007669"/>
    <property type="project" value="TreeGrafter"/>
</dbReference>
<dbReference type="InterPro" id="IPR052016">
    <property type="entry name" value="Bact_Sigma-Reg"/>
</dbReference>
<evidence type="ECO:0000313" key="4">
    <source>
        <dbReference type="EMBL" id="ADO76574.1"/>
    </source>
</evidence>
<evidence type="ECO:0000256" key="2">
    <source>
        <dbReference type="SAM" id="Coils"/>
    </source>
</evidence>
<gene>
    <name evidence="4" type="ordered locus">Hprae_0420</name>
</gene>
<dbReference type="KEGG" id="hpk:Hprae_0420"/>
<dbReference type="SMART" id="SM00331">
    <property type="entry name" value="PP2C_SIG"/>
    <property type="match status" value="1"/>
</dbReference>
<dbReference type="STRING" id="572479.Hprae_0420"/>
<evidence type="ECO:0000256" key="1">
    <source>
        <dbReference type="ARBA" id="ARBA00022801"/>
    </source>
</evidence>
<evidence type="ECO:0000313" key="5">
    <source>
        <dbReference type="Proteomes" id="UP000006866"/>
    </source>
</evidence>
<dbReference type="Gene3D" id="3.60.40.10">
    <property type="entry name" value="PPM-type phosphatase domain"/>
    <property type="match status" value="1"/>
</dbReference>
<reference evidence="4 5" key="2">
    <citation type="journal article" date="2011" name="Stand. Genomic Sci.">
        <title>Complete genome sequence of the extremely halophilic Halanaerobium praevalens type strain (GSL).</title>
        <authorList>
            <person name="Ivanova N."/>
            <person name="Sikorski J."/>
            <person name="Chertkov O."/>
            <person name="Nolan M."/>
            <person name="Lucas S."/>
            <person name="Hammon N."/>
            <person name="Deshpande S."/>
            <person name="Cheng J.F."/>
            <person name="Tapia R."/>
            <person name="Han C."/>
            <person name="Goodwin L."/>
            <person name="Pitluck S."/>
            <person name="Huntemann M."/>
            <person name="Liolios K."/>
            <person name="Pagani I."/>
            <person name="Mavromatis K."/>
            <person name="Ovchinikova G."/>
            <person name="Pati A."/>
            <person name="Chen A."/>
            <person name="Palaniappan K."/>
            <person name="Land M."/>
            <person name="Hauser L."/>
            <person name="Brambilla E.M."/>
            <person name="Kannan K.P."/>
            <person name="Rohde M."/>
            <person name="Tindall B.J."/>
            <person name="Goker M."/>
            <person name="Detter J.C."/>
            <person name="Woyke T."/>
            <person name="Bristow J."/>
            <person name="Eisen J.A."/>
            <person name="Markowitz V."/>
            <person name="Hugenholtz P."/>
            <person name="Kyrpides N.C."/>
            <person name="Klenk H.P."/>
            <person name="Lapidus A."/>
        </authorList>
    </citation>
    <scope>NUCLEOTIDE SEQUENCE [LARGE SCALE GENOMIC DNA]</scope>
    <source>
        <strain evidence="5">ATCC 33744 / DSM 2228 / GSL</strain>
    </source>
</reference>
<dbReference type="AlphaFoldDB" id="E3DNV0"/>
<dbReference type="InterPro" id="IPR001932">
    <property type="entry name" value="PPM-type_phosphatase-like_dom"/>
</dbReference>